<dbReference type="OrthoDB" id="119432at2"/>
<dbReference type="SUPFAM" id="SSF109854">
    <property type="entry name" value="DinB/YfiT-like putative metalloenzymes"/>
    <property type="match status" value="1"/>
</dbReference>
<comment type="similarity">
    <text evidence="1">Belongs to the DinB family.</text>
</comment>
<evidence type="ECO:0000313" key="5">
    <source>
        <dbReference type="Proteomes" id="UP000315017"/>
    </source>
</evidence>
<feature type="binding site" evidence="3">
    <location>
        <position position="142"/>
    </location>
    <ligand>
        <name>a divalent metal cation</name>
        <dbReference type="ChEBI" id="CHEBI:60240"/>
    </ligand>
</feature>
<evidence type="ECO:0000256" key="1">
    <source>
        <dbReference type="ARBA" id="ARBA00008635"/>
    </source>
</evidence>
<sequence length="167" mass="19042">MSQFAAMILPEFDEEMANTRKVLERVPDEKFDWRCHPKSNTMGWNANHLAEIPGWVEGTLTQPFWDAEPENGPKYAMPQCQNTKEVLELFDKNVAEGHAAIAAVKDEDTEFVWSLKVKGTPIITMPRKQVIRAFILSHTIHHRAHLCVYLRLNDIPVPGMYGPSADE</sequence>
<dbReference type="InterPro" id="IPR034660">
    <property type="entry name" value="DinB/YfiT-like"/>
</dbReference>
<protein>
    <submittedName>
        <fullName evidence="4">DinB family protein</fullName>
    </submittedName>
</protein>
<dbReference type="Gene3D" id="1.20.120.450">
    <property type="entry name" value="dinb family like domain"/>
    <property type="match status" value="1"/>
</dbReference>
<feature type="binding site" evidence="3">
    <location>
        <position position="48"/>
    </location>
    <ligand>
        <name>a divalent metal cation</name>
        <dbReference type="ChEBI" id="CHEBI:60240"/>
    </ligand>
</feature>
<proteinExistence type="inferred from homology"/>
<dbReference type="EMBL" id="CP036274">
    <property type="protein sequence ID" value="QDU25980.1"/>
    <property type="molecule type" value="Genomic_DNA"/>
</dbReference>
<accession>A0A517Y6Y4</accession>
<organism evidence="4 5">
    <name type="scientific">Anatilimnocola aggregata</name>
    <dbReference type="NCBI Taxonomy" id="2528021"/>
    <lineage>
        <taxon>Bacteria</taxon>
        <taxon>Pseudomonadati</taxon>
        <taxon>Planctomycetota</taxon>
        <taxon>Planctomycetia</taxon>
        <taxon>Pirellulales</taxon>
        <taxon>Pirellulaceae</taxon>
        <taxon>Anatilimnocola</taxon>
    </lineage>
</organism>
<dbReference type="RefSeq" id="WP_145085804.1">
    <property type="nucleotide sequence ID" value="NZ_CP036274.1"/>
</dbReference>
<reference evidence="4 5" key="1">
    <citation type="submission" date="2019-02" db="EMBL/GenBank/DDBJ databases">
        <title>Deep-cultivation of Planctomycetes and their phenomic and genomic characterization uncovers novel biology.</title>
        <authorList>
            <person name="Wiegand S."/>
            <person name="Jogler M."/>
            <person name="Boedeker C."/>
            <person name="Pinto D."/>
            <person name="Vollmers J."/>
            <person name="Rivas-Marin E."/>
            <person name="Kohn T."/>
            <person name="Peeters S.H."/>
            <person name="Heuer A."/>
            <person name="Rast P."/>
            <person name="Oberbeckmann S."/>
            <person name="Bunk B."/>
            <person name="Jeske O."/>
            <person name="Meyerdierks A."/>
            <person name="Storesund J.E."/>
            <person name="Kallscheuer N."/>
            <person name="Luecker S."/>
            <person name="Lage O.M."/>
            <person name="Pohl T."/>
            <person name="Merkel B.J."/>
            <person name="Hornburger P."/>
            <person name="Mueller R.-W."/>
            <person name="Bruemmer F."/>
            <person name="Labrenz M."/>
            <person name="Spormann A.M."/>
            <person name="Op den Camp H."/>
            <person name="Overmann J."/>
            <person name="Amann R."/>
            <person name="Jetten M.S.M."/>
            <person name="Mascher T."/>
            <person name="Medema M.H."/>
            <person name="Devos D.P."/>
            <person name="Kaster A.-K."/>
            <person name="Ovreas L."/>
            <person name="Rohde M."/>
            <person name="Galperin M.Y."/>
            <person name="Jogler C."/>
        </authorList>
    </citation>
    <scope>NUCLEOTIDE SEQUENCE [LARGE SCALE GENOMIC DNA]</scope>
    <source>
        <strain evidence="4 5">ETA_A8</strain>
    </source>
</reference>
<feature type="binding site" evidence="3">
    <location>
        <position position="138"/>
    </location>
    <ligand>
        <name>a divalent metal cation</name>
        <dbReference type="ChEBI" id="CHEBI:60240"/>
    </ligand>
</feature>
<gene>
    <name evidence="4" type="ORF">ETAA8_10520</name>
</gene>
<dbReference type="Pfam" id="PF05163">
    <property type="entry name" value="DinB"/>
    <property type="match status" value="1"/>
</dbReference>
<evidence type="ECO:0000256" key="3">
    <source>
        <dbReference type="PIRSR" id="PIRSR607837-1"/>
    </source>
</evidence>
<keyword evidence="2 3" id="KW-0479">Metal-binding</keyword>
<dbReference type="Proteomes" id="UP000315017">
    <property type="component" value="Chromosome"/>
</dbReference>
<evidence type="ECO:0000313" key="4">
    <source>
        <dbReference type="EMBL" id="QDU25980.1"/>
    </source>
</evidence>
<dbReference type="GO" id="GO:0046872">
    <property type="term" value="F:metal ion binding"/>
    <property type="evidence" value="ECO:0007669"/>
    <property type="project" value="UniProtKB-KW"/>
</dbReference>
<dbReference type="KEGG" id="aagg:ETAA8_10520"/>
<name>A0A517Y6Y4_9BACT</name>
<evidence type="ECO:0000256" key="2">
    <source>
        <dbReference type="ARBA" id="ARBA00022723"/>
    </source>
</evidence>
<dbReference type="AlphaFoldDB" id="A0A517Y6Y4"/>
<keyword evidence="5" id="KW-1185">Reference proteome</keyword>
<dbReference type="InterPro" id="IPR007837">
    <property type="entry name" value="DinB"/>
</dbReference>